<organism evidence="3 4">
    <name type="scientific">Methylobacterium persicinum</name>
    <dbReference type="NCBI Taxonomy" id="374426"/>
    <lineage>
        <taxon>Bacteria</taxon>
        <taxon>Pseudomonadati</taxon>
        <taxon>Pseudomonadota</taxon>
        <taxon>Alphaproteobacteria</taxon>
        <taxon>Hyphomicrobiales</taxon>
        <taxon>Methylobacteriaceae</taxon>
        <taxon>Methylobacterium</taxon>
    </lineage>
</organism>
<evidence type="ECO:0000256" key="2">
    <source>
        <dbReference type="SAM" id="SignalP"/>
    </source>
</evidence>
<evidence type="ECO:0000256" key="1">
    <source>
        <dbReference type="SAM" id="MobiDB-lite"/>
    </source>
</evidence>
<dbReference type="RefSeq" id="WP_238250134.1">
    <property type="nucleotide sequence ID" value="NZ_BPQX01000037.1"/>
</dbReference>
<comment type="caution">
    <text evidence="3">The sequence shown here is derived from an EMBL/GenBank/DDBJ whole genome shotgun (WGS) entry which is preliminary data.</text>
</comment>
<name>A0ABU0HGV1_9HYPH</name>
<gene>
    <name evidence="3" type="ORF">QO016_001031</name>
</gene>
<evidence type="ECO:0000313" key="4">
    <source>
        <dbReference type="Proteomes" id="UP001236369"/>
    </source>
</evidence>
<keyword evidence="4" id="KW-1185">Reference proteome</keyword>
<evidence type="ECO:0000313" key="3">
    <source>
        <dbReference type="EMBL" id="MDQ0441548.1"/>
    </source>
</evidence>
<feature type="signal peptide" evidence="2">
    <location>
        <begin position="1"/>
        <end position="24"/>
    </location>
</feature>
<keyword evidence="2" id="KW-0732">Signal</keyword>
<proteinExistence type="predicted"/>
<feature type="region of interest" description="Disordered" evidence="1">
    <location>
        <begin position="147"/>
        <end position="172"/>
    </location>
</feature>
<protein>
    <submittedName>
        <fullName evidence="3">Zinc resistance-associated protein</fullName>
    </submittedName>
</protein>
<dbReference type="InterPro" id="IPR012899">
    <property type="entry name" value="LTXXQ"/>
</dbReference>
<feature type="chain" id="PRO_5045959880" evidence="2">
    <location>
        <begin position="25"/>
        <end position="172"/>
    </location>
</feature>
<dbReference type="Pfam" id="PF07813">
    <property type="entry name" value="LTXXQ"/>
    <property type="match status" value="1"/>
</dbReference>
<accession>A0ABU0HGV1</accession>
<reference evidence="3 4" key="1">
    <citation type="submission" date="2023-07" db="EMBL/GenBank/DDBJ databases">
        <title>Genomic Encyclopedia of Type Strains, Phase IV (KMG-IV): sequencing the most valuable type-strain genomes for metagenomic binning, comparative biology and taxonomic classification.</title>
        <authorList>
            <person name="Goeker M."/>
        </authorList>
    </citation>
    <scope>NUCLEOTIDE SEQUENCE [LARGE SCALE GENOMIC DNA]</scope>
    <source>
        <strain evidence="3 4">DSM 19562</strain>
    </source>
</reference>
<sequence length="172" mass="18712">MTRRTTALLATGLLGLGLAGGAWAQERRGDGPHGHWSALSAEDRAAFADARIAAIHAGLKLTPDQEKLWPPVETAMRDMAKMRQQRREAMENRPSFADDAPGALRAMADAAGARADALHKLADATQPLYASLDQGQKRRAMILTAPMRPMGGPGGWRRHGHHDDDEHEGDRR</sequence>
<dbReference type="EMBL" id="JAUSVV010000002">
    <property type="protein sequence ID" value="MDQ0441548.1"/>
    <property type="molecule type" value="Genomic_DNA"/>
</dbReference>
<dbReference type="Proteomes" id="UP001236369">
    <property type="component" value="Unassembled WGS sequence"/>
</dbReference>
<feature type="compositionally biased region" description="Basic and acidic residues" evidence="1">
    <location>
        <begin position="161"/>
        <end position="172"/>
    </location>
</feature>